<gene>
    <name evidence="6" type="ORF">GCM10018785_23170</name>
</gene>
<protein>
    <recommendedName>
        <fullName evidence="5">Radical SAM core domain-containing protein</fullName>
    </recommendedName>
</protein>
<dbReference type="PANTHER" id="PTHR11228">
    <property type="entry name" value="RADICAL SAM DOMAIN PROTEIN"/>
    <property type="match status" value="1"/>
</dbReference>
<evidence type="ECO:0000256" key="3">
    <source>
        <dbReference type="ARBA" id="ARBA00023004"/>
    </source>
</evidence>
<organism evidence="6 7">
    <name type="scientific">Streptomyces longispororuber</name>
    <dbReference type="NCBI Taxonomy" id="68230"/>
    <lineage>
        <taxon>Bacteria</taxon>
        <taxon>Bacillati</taxon>
        <taxon>Actinomycetota</taxon>
        <taxon>Actinomycetes</taxon>
        <taxon>Kitasatosporales</taxon>
        <taxon>Streptomycetaceae</taxon>
        <taxon>Streptomyces</taxon>
    </lineage>
</organism>
<evidence type="ECO:0000313" key="7">
    <source>
        <dbReference type="Proteomes" id="UP000608024"/>
    </source>
</evidence>
<dbReference type="SFLD" id="SFLDG01067">
    <property type="entry name" value="SPASM/twitch_domain_containing"/>
    <property type="match status" value="1"/>
</dbReference>
<dbReference type="CDD" id="cd01335">
    <property type="entry name" value="Radical_SAM"/>
    <property type="match status" value="1"/>
</dbReference>
<dbReference type="Proteomes" id="UP000608024">
    <property type="component" value="Unassembled WGS sequence"/>
</dbReference>
<dbReference type="GO" id="GO:0051536">
    <property type="term" value="F:iron-sulfur cluster binding"/>
    <property type="evidence" value="ECO:0007669"/>
    <property type="project" value="UniProtKB-KW"/>
</dbReference>
<dbReference type="Pfam" id="PF04055">
    <property type="entry name" value="Radical_SAM"/>
    <property type="match status" value="1"/>
</dbReference>
<reference evidence="6" key="2">
    <citation type="submission" date="2020-09" db="EMBL/GenBank/DDBJ databases">
        <authorList>
            <person name="Sun Q."/>
            <person name="Ohkuma M."/>
        </authorList>
    </citation>
    <scope>NUCLEOTIDE SEQUENCE</scope>
    <source>
        <strain evidence="6">JCM 4784</strain>
    </source>
</reference>
<evidence type="ECO:0000259" key="5">
    <source>
        <dbReference type="PROSITE" id="PS51918"/>
    </source>
</evidence>
<dbReference type="RefSeq" id="WP_190135796.1">
    <property type="nucleotide sequence ID" value="NZ_BNBT01000025.1"/>
</dbReference>
<dbReference type="InterPro" id="IPR050377">
    <property type="entry name" value="Radical_SAM_PqqE_MftC-like"/>
</dbReference>
<dbReference type="AlphaFoldDB" id="A0A918ZI95"/>
<dbReference type="SUPFAM" id="SSF102114">
    <property type="entry name" value="Radical SAM enzymes"/>
    <property type="match status" value="1"/>
</dbReference>
<evidence type="ECO:0000256" key="1">
    <source>
        <dbReference type="ARBA" id="ARBA00022691"/>
    </source>
</evidence>
<dbReference type="InterPro" id="IPR007197">
    <property type="entry name" value="rSAM"/>
</dbReference>
<name>A0A918ZI95_9ACTN</name>
<evidence type="ECO:0000256" key="4">
    <source>
        <dbReference type="ARBA" id="ARBA00023014"/>
    </source>
</evidence>
<dbReference type="PANTHER" id="PTHR11228:SF7">
    <property type="entry name" value="PQQA PEPTIDE CYCLASE"/>
    <property type="match status" value="1"/>
</dbReference>
<accession>A0A918ZI95</accession>
<dbReference type="GO" id="GO:0003824">
    <property type="term" value="F:catalytic activity"/>
    <property type="evidence" value="ECO:0007669"/>
    <property type="project" value="InterPro"/>
</dbReference>
<comment type="caution">
    <text evidence="6">The sequence shown here is derived from an EMBL/GenBank/DDBJ whole genome shotgun (WGS) entry which is preliminary data.</text>
</comment>
<reference evidence="6" key="1">
    <citation type="journal article" date="2014" name="Int. J. Syst. Evol. Microbiol.">
        <title>Complete genome sequence of Corynebacterium casei LMG S-19264T (=DSM 44701T), isolated from a smear-ripened cheese.</title>
        <authorList>
            <consortium name="US DOE Joint Genome Institute (JGI-PGF)"/>
            <person name="Walter F."/>
            <person name="Albersmeier A."/>
            <person name="Kalinowski J."/>
            <person name="Ruckert C."/>
        </authorList>
    </citation>
    <scope>NUCLEOTIDE SEQUENCE</scope>
    <source>
        <strain evidence="6">JCM 4784</strain>
    </source>
</reference>
<dbReference type="EMBL" id="BNBT01000025">
    <property type="protein sequence ID" value="GHE52986.1"/>
    <property type="molecule type" value="Genomic_DNA"/>
</dbReference>
<keyword evidence="7" id="KW-1185">Reference proteome</keyword>
<proteinExistence type="predicted"/>
<evidence type="ECO:0000256" key="2">
    <source>
        <dbReference type="ARBA" id="ARBA00022723"/>
    </source>
</evidence>
<keyword evidence="4" id="KW-0411">Iron-sulfur</keyword>
<sequence>MYGAEGPEIIIWDITYACPLRCVHCYSESGRRPSRQLRSPADALRVADAFLALKPRVVSLAGGEPLLVKNLLDIARKLTDASVSTCLYTSGWLFDEALPDRLAEVFGQITVSVDGARKATHDLVRGRAGSFDRALTALGHLDAAAARRAAAGDKPLNFTVEYVVLRSNFGELEDFVRLMAERFPRLTSITFNAAAPAGLGSGIEFGETELLFDDQMELLVSPEFRERLQSAAGAGIRVYTTDNLGLVRPPDPRLPRDGSHVMQVEPDGEVRWMPVYEGSVGNLLHDDPHAVWARAKERWLDPGVLETLEPVRTVRQWAHAVRELNDRFAADADRERLARRKAPVPVALSARPSR</sequence>
<feature type="domain" description="Radical SAM core" evidence="5">
    <location>
        <begin position="4"/>
        <end position="237"/>
    </location>
</feature>
<keyword evidence="1" id="KW-0949">S-adenosyl-L-methionine</keyword>
<keyword evidence="2" id="KW-0479">Metal-binding</keyword>
<dbReference type="SFLD" id="SFLDS00029">
    <property type="entry name" value="Radical_SAM"/>
    <property type="match status" value="1"/>
</dbReference>
<evidence type="ECO:0000313" key="6">
    <source>
        <dbReference type="EMBL" id="GHE52986.1"/>
    </source>
</evidence>
<dbReference type="Gene3D" id="3.20.20.70">
    <property type="entry name" value="Aldolase class I"/>
    <property type="match status" value="1"/>
</dbReference>
<dbReference type="InterPro" id="IPR058240">
    <property type="entry name" value="rSAM_sf"/>
</dbReference>
<dbReference type="InterPro" id="IPR013785">
    <property type="entry name" value="Aldolase_TIM"/>
</dbReference>
<dbReference type="PROSITE" id="PS51918">
    <property type="entry name" value="RADICAL_SAM"/>
    <property type="match status" value="1"/>
</dbReference>
<keyword evidence="3" id="KW-0408">Iron</keyword>
<dbReference type="GO" id="GO:0046872">
    <property type="term" value="F:metal ion binding"/>
    <property type="evidence" value="ECO:0007669"/>
    <property type="project" value="UniProtKB-KW"/>
</dbReference>